<feature type="chain" id="PRO_5047458179" evidence="2">
    <location>
        <begin position="20"/>
        <end position="192"/>
    </location>
</feature>
<dbReference type="Proteomes" id="UP001549110">
    <property type="component" value="Unassembled WGS sequence"/>
</dbReference>
<evidence type="ECO:0000313" key="3">
    <source>
        <dbReference type="EMBL" id="MET3525365.1"/>
    </source>
</evidence>
<feature type="compositionally biased region" description="Low complexity" evidence="1">
    <location>
        <begin position="17"/>
        <end position="32"/>
    </location>
</feature>
<keyword evidence="4" id="KW-1185">Reference proteome</keyword>
<gene>
    <name evidence="3" type="ORF">ABID41_000460</name>
</gene>
<evidence type="ECO:0000256" key="2">
    <source>
        <dbReference type="SAM" id="SignalP"/>
    </source>
</evidence>
<accession>A0ABV2EEC1</accession>
<dbReference type="EMBL" id="JBEPLU010000001">
    <property type="protein sequence ID" value="MET3525365.1"/>
    <property type="molecule type" value="Genomic_DNA"/>
</dbReference>
<protein>
    <submittedName>
        <fullName evidence="3">Uncharacterized protein</fullName>
    </submittedName>
</protein>
<name>A0ABV2EEC1_9CAUL</name>
<organism evidence="3 4">
    <name type="scientific">Phenylobacterium koreense</name>
    <dbReference type="NCBI Taxonomy" id="266125"/>
    <lineage>
        <taxon>Bacteria</taxon>
        <taxon>Pseudomonadati</taxon>
        <taxon>Pseudomonadota</taxon>
        <taxon>Alphaproteobacteria</taxon>
        <taxon>Caulobacterales</taxon>
        <taxon>Caulobacteraceae</taxon>
        <taxon>Phenylobacterium</taxon>
    </lineage>
</organism>
<reference evidence="3 4" key="1">
    <citation type="submission" date="2024-06" db="EMBL/GenBank/DDBJ databases">
        <title>Genomic Encyclopedia of Type Strains, Phase IV (KMG-IV): sequencing the most valuable type-strain genomes for metagenomic binning, comparative biology and taxonomic classification.</title>
        <authorList>
            <person name="Goeker M."/>
        </authorList>
    </citation>
    <scope>NUCLEOTIDE SEQUENCE [LARGE SCALE GENOMIC DNA]</scope>
    <source>
        <strain evidence="3 4">DSM 17809</strain>
    </source>
</reference>
<dbReference type="RefSeq" id="WP_354297123.1">
    <property type="nucleotide sequence ID" value="NZ_JBEPLU010000001.1"/>
</dbReference>
<keyword evidence="2" id="KW-0732">Signal</keyword>
<comment type="caution">
    <text evidence="3">The sequence shown here is derived from an EMBL/GenBank/DDBJ whole genome shotgun (WGS) entry which is preliminary data.</text>
</comment>
<sequence>MSGMLFALALLAQDPAASAASPSTGPEPAPAAQELPWPPGAPRDDYGLVAFCHGALTGYLELHDRVMPEVTRIETTWRAPGRSLAEDMKIYADIDKQGRKDLKLFERAIDAAEKASPRPLAPIGAAAIQRGRATWAGAASLSDARIAQEWMSWSLPVRCGPTAQRLEKNAKLMGAAFDPTAEVAITTDAPGN</sequence>
<feature type="region of interest" description="Disordered" evidence="1">
    <location>
        <begin position="17"/>
        <end position="39"/>
    </location>
</feature>
<feature type="signal peptide" evidence="2">
    <location>
        <begin position="1"/>
        <end position="19"/>
    </location>
</feature>
<evidence type="ECO:0000313" key="4">
    <source>
        <dbReference type="Proteomes" id="UP001549110"/>
    </source>
</evidence>
<evidence type="ECO:0000256" key="1">
    <source>
        <dbReference type="SAM" id="MobiDB-lite"/>
    </source>
</evidence>
<proteinExistence type="predicted"/>